<dbReference type="EMBL" id="CP000414">
    <property type="protein sequence ID" value="ABJ62984.1"/>
    <property type="molecule type" value="Genomic_DNA"/>
</dbReference>
<accession>Q03UY8</accession>
<evidence type="ECO:0000313" key="3">
    <source>
        <dbReference type="Proteomes" id="UP000000362"/>
    </source>
</evidence>
<keyword evidence="1" id="KW-1133">Transmembrane helix</keyword>
<feature type="transmembrane region" description="Helical" evidence="1">
    <location>
        <begin position="32"/>
        <end position="49"/>
    </location>
</feature>
<dbReference type="EnsemblBacteria" id="ABJ62984">
    <property type="protein sequence ID" value="ABJ62984"/>
    <property type="gene ID" value="LEUM_1910"/>
</dbReference>
<dbReference type="KEGG" id="lme:LEUM_1910"/>
<protein>
    <recommendedName>
        <fullName evidence="4">DUF3953 domain-containing protein</fullName>
    </recommendedName>
</protein>
<evidence type="ECO:0000256" key="1">
    <source>
        <dbReference type="SAM" id="Phobius"/>
    </source>
</evidence>
<organism evidence="2 3">
    <name type="scientific">Leuconostoc mesenteroides subsp. mesenteroides (strain ATCC 8293 / DSM 20343 / BCRC 11652 / CCM 1803 / JCM 6124 / NCDO 523 / NBRC 100496 / NCIMB 8023 / NCTC 12954 / NRRL B-1118 / 37Y)</name>
    <dbReference type="NCBI Taxonomy" id="203120"/>
    <lineage>
        <taxon>Bacteria</taxon>
        <taxon>Bacillati</taxon>
        <taxon>Bacillota</taxon>
        <taxon>Bacilli</taxon>
        <taxon>Lactobacillales</taxon>
        <taxon>Lactobacillaceae</taxon>
        <taxon>Leuconostoc</taxon>
    </lineage>
</organism>
<feature type="transmembrane region" description="Helical" evidence="1">
    <location>
        <begin position="7"/>
        <end position="26"/>
    </location>
</feature>
<keyword evidence="1" id="KW-0472">Membrane</keyword>
<sequence length="79" mass="8951">MTKQPFKMMKTIGAVALIVMALLNYANFQFNYTKYSALIVTLMMLALGFQSYSEKKKFNSDIAFVTIAGLATLYIFFVN</sequence>
<name>Q03UY8_LEUMM</name>
<reference evidence="2 3" key="1">
    <citation type="journal article" date="2006" name="Proc. Natl. Acad. Sci. U.S.A.">
        <title>Comparative genomics of the lactic acid bacteria.</title>
        <authorList>
            <person name="Makarova K."/>
            <person name="Slesarev A."/>
            <person name="Wolf Y."/>
            <person name="Sorokin A."/>
            <person name="Mirkin B."/>
            <person name="Koonin E."/>
            <person name="Pavlov A."/>
            <person name="Pavlova N."/>
            <person name="Karamychev V."/>
            <person name="Polouchine N."/>
            <person name="Shakhova V."/>
            <person name="Grigoriev I."/>
            <person name="Lou Y."/>
            <person name="Rohksar D."/>
            <person name="Lucas S."/>
            <person name="Huang K."/>
            <person name="Goodstein D.M."/>
            <person name="Hawkins T."/>
            <person name="Plengvidhya V."/>
            <person name="Welker D."/>
            <person name="Hughes J."/>
            <person name="Goh Y."/>
            <person name="Benson A."/>
            <person name="Baldwin K."/>
            <person name="Lee J.H."/>
            <person name="Diaz-Muniz I."/>
            <person name="Dosti B."/>
            <person name="Smeianov V."/>
            <person name="Wechter W."/>
            <person name="Barabote R."/>
            <person name="Lorca G."/>
            <person name="Altermann E."/>
            <person name="Barrangou R."/>
            <person name="Ganesan B."/>
            <person name="Xie Y."/>
            <person name="Rawsthorne H."/>
            <person name="Tamir D."/>
            <person name="Parker C."/>
            <person name="Breidt F."/>
            <person name="Broadbent J."/>
            <person name="Hutkins R."/>
            <person name="O'Sullivan D."/>
            <person name="Steele J."/>
            <person name="Unlu G."/>
            <person name="Saier M."/>
            <person name="Klaenhammer T."/>
            <person name="Richardson P."/>
            <person name="Kozyavkin S."/>
            <person name="Weimer B."/>
            <person name="Mills D."/>
        </authorList>
    </citation>
    <scope>NUCLEOTIDE SEQUENCE [LARGE SCALE GENOMIC DNA]</scope>
    <source>
        <strain evidence="3">ATCC 8293 / DSM 20343 / BCRC 11652 / CCM 1803 / JCM 6124 / NCDO 523 / NBRC 100496 / NCIMB 8023 / NCTC 12954 / NRRL B-1118 / 37Y</strain>
    </source>
</reference>
<evidence type="ECO:0008006" key="4">
    <source>
        <dbReference type="Google" id="ProtNLM"/>
    </source>
</evidence>
<keyword evidence="1" id="KW-0812">Transmembrane</keyword>
<feature type="transmembrane region" description="Helical" evidence="1">
    <location>
        <begin position="61"/>
        <end position="78"/>
    </location>
</feature>
<dbReference type="Proteomes" id="UP000000362">
    <property type="component" value="Chromosome"/>
</dbReference>
<keyword evidence="3" id="KW-1185">Reference proteome</keyword>
<dbReference type="AlphaFoldDB" id="Q03UY8"/>
<dbReference type="GeneID" id="29577247"/>
<gene>
    <name evidence="2" type="ordered locus">LEUM_1910</name>
</gene>
<dbReference type="HOGENOM" id="CLU_2601792_0_0_9"/>
<proteinExistence type="predicted"/>
<dbReference type="RefSeq" id="WP_011680462.1">
    <property type="nucleotide sequence ID" value="NC_008531.1"/>
</dbReference>
<evidence type="ECO:0000313" key="2">
    <source>
        <dbReference type="EMBL" id="ABJ62984.1"/>
    </source>
</evidence>